<dbReference type="SUPFAM" id="SSF48350">
    <property type="entry name" value="GTPase activation domain, GAP"/>
    <property type="match status" value="1"/>
</dbReference>
<keyword evidence="5" id="KW-1185">Reference proteome</keyword>
<name>A0A4S4KR24_9APHY</name>
<dbReference type="Gene3D" id="1.10.555.10">
    <property type="entry name" value="Rho GTPase activation protein"/>
    <property type="match status" value="1"/>
</dbReference>
<keyword evidence="2" id="KW-0175">Coiled coil</keyword>
<feature type="domain" description="Rho-GAP" evidence="3">
    <location>
        <begin position="148"/>
        <end position="342"/>
    </location>
</feature>
<evidence type="ECO:0000313" key="5">
    <source>
        <dbReference type="Proteomes" id="UP000309038"/>
    </source>
</evidence>
<reference evidence="4 5" key="1">
    <citation type="submission" date="2019-02" db="EMBL/GenBank/DDBJ databases">
        <title>Genome sequencing of the rare red list fungi Phlebia centrifuga.</title>
        <authorList>
            <person name="Buettner E."/>
            <person name="Kellner H."/>
        </authorList>
    </citation>
    <scope>NUCLEOTIDE SEQUENCE [LARGE SCALE GENOMIC DNA]</scope>
    <source>
        <strain evidence="4 5">DSM 108282</strain>
    </source>
</reference>
<evidence type="ECO:0000259" key="3">
    <source>
        <dbReference type="PROSITE" id="PS50238"/>
    </source>
</evidence>
<dbReference type="EMBL" id="SGPJ01000041">
    <property type="protein sequence ID" value="THH00751.1"/>
    <property type="molecule type" value="Genomic_DNA"/>
</dbReference>
<keyword evidence="1" id="KW-0343">GTPase activation</keyword>
<evidence type="ECO:0000256" key="1">
    <source>
        <dbReference type="ARBA" id="ARBA00022468"/>
    </source>
</evidence>
<accession>A0A4S4KR24</accession>
<dbReference type="GO" id="GO:0007165">
    <property type="term" value="P:signal transduction"/>
    <property type="evidence" value="ECO:0007669"/>
    <property type="project" value="InterPro"/>
</dbReference>
<feature type="coiled-coil region" evidence="2">
    <location>
        <begin position="122"/>
        <end position="156"/>
    </location>
</feature>
<dbReference type="InterPro" id="IPR000198">
    <property type="entry name" value="RhoGAP_dom"/>
</dbReference>
<sequence>MRSDTSELVRLRLQEALADTNGRGSTHVKLDVEFVGAIMTLLEQRKEEYDDMKRRLDGMKRTSQQYMDGLTVAQTEYDRELKARRDAEAEVTRLRVLLSGQAVRLTAISGETRRQEAQKLHSQELSQSLSSLERDLAKLQVERDMTLAEVEELSASKRTVNRLIPVIVEKCIDAVDVLALDYEGIYRKTGGSGQSKTITQLFERGDYASFDLRDNDRFNDICSVTSVLKTYFRSLPDPLLTYALHEQFIAASTMKDPAMKSSALTELVAELPREHYHTTRALMLHLHRIYERSDRNLMHARNLGVVFGPTLMRSRDPNAEFTDMAGKALTVEWLVENAPTVFEQFDALDIS</sequence>
<dbReference type="InterPro" id="IPR008936">
    <property type="entry name" value="Rho_GTPase_activation_prot"/>
</dbReference>
<protein>
    <recommendedName>
        <fullName evidence="3">Rho-GAP domain-containing protein</fullName>
    </recommendedName>
</protein>
<evidence type="ECO:0000256" key="2">
    <source>
        <dbReference type="SAM" id="Coils"/>
    </source>
</evidence>
<dbReference type="Proteomes" id="UP000309038">
    <property type="component" value="Unassembled WGS sequence"/>
</dbReference>
<organism evidence="4 5">
    <name type="scientific">Hermanssonia centrifuga</name>
    <dbReference type="NCBI Taxonomy" id="98765"/>
    <lineage>
        <taxon>Eukaryota</taxon>
        <taxon>Fungi</taxon>
        <taxon>Dikarya</taxon>
        <taxon>Basidiomycota</taxon>
        <taxon>Agaricomycotina</taxon>
        <taxon>Agaricomycetes</taxon>
        <taxon>Polyporales</taxon>
        <taxon>Meruliaceae</taxon>
        <taxon>Hermanssonia</taxon>
    </lineage>
</organism>
<dbReference type="InterPro" id="IPR050729">
    <property type="entry name" value="Rho-GAP"/>
</dbReference>
<comment type="caution">
    <text evidence="4">The sequence shown here is derived from an EMBL/GenBank/DDBJ whole genome shotgun (WGS) entry which is preliminary data.</text>
</comment>
<dbReference type="GO" id="GO:0005096">
    <property type="term" value="F:GTPase activator activity"/>
    <property type="evidence" value="ECO:0007669"/>
    <property type="project" value="UniProtKB-KW"/>
</dbReference>
<proteinExistence type="predicted"/>
<dbReference type="AlphaFoldDB" id="A0A4S4KR24"/>
<dbReference type="PANTHER" id="PTHR23176">
    <property type="entry name" value="RHO/RAC/CDC GTPASE-ACTIVATING PROTEIN"/>
    <property type="match status" value="1"/>
</dbReference>
<dbReference type="PROSITE" id="PS50238">
    <property type="entry name" value="RHOGAP"/>
    <property type="match status" value="1"/>
</dbReference>
<feature type="coiled-coil region" evidence="2">
    <location>
        <begin position="42"/>
        <end position="90"/>
    </location>
</feature>
<dbReference type="Pfam" id="PF00620">
    <property type="entry name" value="RhoGAP"/>
    <property type="match status" value="1"/>
</dbReference>
<dbReference type="GO" id="GO:0005737">
    <property type="term" value="C:cytoplasm"/>
    <property type="evidence" value="ECO:0007669"/>
    <property type="project" value="TreeGrafter"/>
</dbReference>
<gene>
    <name evidence="4" type="ORF">EW026_g1829</name>
</gene>
<evidence type="ECO:0000313" key="4">
    <source>
        <dbReference type="EMBL" id="THH00751.1"/>
    </source>
</evidence>
<dbReference type="PANTHER" id="PTHR23176:SF128">
    <property type="entry name" value="RHO GTPASE-ACTIVATING PROTEIN RGD1"/>
    <property type="match status" value="1"/>
</dbReference>
<dbReference type="FunFam" id="1.10.555.10:FF:000043">
    <property type="entry name" value="Rho GTPase activator Rga"/>
    <property type="match status" value="1"/>
</dbReference>
<dbReference type="SMART" id="SM00324">
    <property type="entry name" value="RhoGAP"/>
    <property type="match status" value="1"/>
</dbReference>